<protein>
    <submittedName>
        <fullName evidence="1">Uncharacterized protein</fullName>
    </submittedName>
</protein>
<accession>A0A7M5XDG0</accession>
<proteinExistence type="predicted"/>
<dbReference type="EnsemblMetazoa" id="CLYHEMT021681.1">
    <property type="protein sequence ID" value="CLYHEMP021681.1"/>
    <property type="gene ID" value="CLYHEMG021681"/>
</dbReference>
<dbReference type="AlphaFoldDB" id="A0A7M5XDG0"/>
<dbReference type="Proteomes" id="UP000594262">
    <property type="component" value="Unplaced"/>
</dbReference>
<keyword evidence="2" id="KW-1185">Reference proteome</keyword>
<reference evidence="1" key="1">
    <citation type="submission" date="2021-01" db="UniProtKB">
        <authorList>
            <consortium name="EnsemblMetazoa"/>
        </authorList>
    </citation>
    <scope>IDENTIFICATION</scope>
</reference>
<sequence length="110" mass="12937">MTNKWNFYAKNKTQNIRYTYWIFCHYKNNVSMKKSGLNQSKNPRTLAVSLKNPFLGRHLDSVFFSIFSPKSAASPRDQNITSPYIKRKLRISTFRFSLLLRLAKKPMGEI</sequence>
<evidence type="ECO:0000313" key="1">
    <source>
        <dbReference type="EnsemblMetazoa" id="CLYHEMP021681.1"/>
    </source>
</evidence>
<organism evidence="1 2">
    <name type="scientific">Clytia hemisphaerica</name>
    <dbReference type="NCBI Taxonomy" id="252671"/>
    <lineage>
        <taxon>Eukaryota</taxon>
        <taxon>Metazoa</taxon>
        <taxon>Cnidaria</taxon>
        <taxon>Hydrozoa</taxon>
        <taxon>Hydroidolina</taxon>
        <taxon>Leptothecata</taxon>
        <taxon>Obeliida</taxon>
        <taxon>Clytiidae</taxon>
        <taxon>Clytia</taxon>
    </lineage>
</organism>
<evidence type="ECO:0000313" key="2">
    <source>
        <dbReference type="Proteomes" id="UP000594262"/>
    </source>
</evidence>
<name>A0A7M5XDG0_9CNID</name>